<feature type="compositionally biased region" description="Polar residues" evidence="1">
    <location>
        <begin position="1962"/>
        <end position="1990"/>
    </location>
</feature>
<dbReference type="OMA" id="HESENDI"/>
<feature type="region of interest" description="Disordered" evidence="1">
    <location>
        <begin position="1946"/>
        <end position="1990"/>
    </location>
</feature>
<feature type="compositionally biased region" description="Polar residues" evidence="1">
    <location>
        <begin position="2127"/>
        <end position="2137"/>
    </location>
</feature>
<feature type="compositionally biased region" description="Basic and acidic residues" evidence="1">
    <location>
        <begin position="251"/>
        <end position="264"/>
    </location>
</feature>
<feature type="compositionally biased region" description="Basic and acidic residues" evidence="1">
    <location>
        <begin position="37"/>
        <end position="64"/>
    </location>
</feature>
<evidence type="ECO:0000256" key="1">
    <source>
        <dbReference type="SAM" id="MobiDB-lite"/>
    </source>
</evidence>
<feature type="compositionally biased region" description="Polar residues" evidence="1">
    <location>
        <begin position="1899"/>
        <end position="1917"/>
    </location>
</feature>
<feature type="compositionally biased region" description="Basic and acidic residues" evidence="1">
    <location>
        <begin position="143"/>
        <end position="157"/>
    </location>
</feature>
<accession>A0A226DHN2</accession>
<dbReference type="EMBL" id="LNIX01000019">
    <property type="protein sequence ID" value="OXA44679.1"/>
    <property type="molecule type" value="Genomic_DNA"/>
</dbReference>
<name>A0A226DHN2_FOLCA</name>
<feature type="compositionally biased region" description="Low complexity" evidence="1">
    <location>
        <begin position="499"/>
        <end position="508"/>
    </location>
</feature>
<feature type="compositionally biased region" description="Basic and acidic residues" evidence="1">
    <location>
        <begin position="701"/>
        <end position="713"/>
    </location>
</feature>
<feature type="compositionally biased region" description="Pro residues" evidence="1">
    <location>
        <begin position="509"/>
        <end position="520"/>
    </location>
</feature>
<feature type="compositionally biased region" description="Low complexity" evidence="1">
    <location>
        <begin position="1010"/>
        <end position="1020"/>
    </location>
</feature>
<comment type="caution">
    <text evidence="2">The sequence shown here is derived from an EMBL/GenBank/DDBJ whole genome shotgun (WGS) entry which is preliminary data.</text>
</comment>
<feature type="compositionally biased region" description="Low complexity" evidence="1">
    <location>
        <begin position="971"/>
        <end position="985"/>
    </location>
</feature>
<feature type="compositionally biased region" description="Low complexity" evidence="1">
    <location>
        <begin position="453"/>
        <end position="467"/>
    </location>
</feature>
<feature type="compositionally biased region" description="Low complexity" evidence="1">
    <location>
        <begin position="1918"/>
        <end position="1933"/>
    </location>
</feature>
<feature type="compositionally biased region" description="Polar residues" evidence="1">
    <location>
        <begin position="1021"/>
        <end position="1032"/>
    </location>
</feature>
<feature type="region of interest" description="Disordered" evidence="1">
    <location>
        <begin position="1"/>
        <end position="563"/>
    </location>
</feature>
<feature type="compositionally biased region" description="Pro residues" evidence="1">
    <location>
        <begin position="772"/>
        <end position="791"/>
    </location>
</feature>
<gene>
    <name evidence="2" type="ORF">Fcan01_20613</name>
</gene>
<feature type="compositionally biased region" description="Acidic residues" evidence="1">
    <location>
        <begin position="943"/>
        <end position="958"/>
    </location>
</feature>
<feature type="region of interest" description="Disordered" evidence="1">
    <location>
        <begin position="589"/>
        <end position="878"/>
    </location>
</feature>
<proteinExistence type="predicted"/>
<feature type="compositionally biased region" description="Basic and acidic residues" evidence="1">
    <location>
        <begin position="848"/>
        <end position="861"/>
    </location>
</feature>
<sequence length="2209" mass="242543">MERDDNNVLFDYGHSSTQPVNQSGSGVGESDANITRSDNRDNGRSRNDYDSRKSGDTRRGERRGGFLNTRGRGRGRGLEFRGPRRGSLRGRGGRGSDRRPFRPERSSDNGASRTMSPPPDIFSERERKERCRNPSPNRSNSRQRSDNTHKDSERDRSTSPSPSRRQRGTASPGLTKPRKKTYYYSGEVFEDYEEESCHSNNSQSPPPPKRQRDSDSPQSQRYRGRGRGRGRGGDRYNKPYRAPSFRSRSPRNKERNYRQNDGGREPSNMDNASRKRPAESFVLNKSRAPQSSPNVVENWEEDDVVDPRLRSKEAGIYSAVALAKLKDRPLRPMQTNSAQAPQVPFTSPDSNTSPWSPVAGSPQLATPQKPSPQLAPSPEITPVSIPPPKPSPLPVPPPNFSSTSPPKKIPSPPRPEEIRQQLPPRPGQIHQQPPPRPEQIRQQPAARQEEIRQQQPPRSIQIRLQIPTRPVQTPPRPLQIPTRPVQIGPRPMQIPPRPVQIGPRQVQIPPRPVQIPPRPKTPALTNASSTTTIPKSSNQSSTKTSNIRKENKTPSFEVPKPSAPLSSLFIFESNAKDMDRLQNSIETVTIVDNVPTSPSDMSDGGSDISTKQNRPNSNLIDKSMTSSGECSSSRKSNKSVHTAQDKTYNPGNCIPAIPPRAIRDLAKPAHSKSGSTAKSLQNQPKLSKGSSVDSTPLNPKQKNDSIADKDSRHERKRPIIKLSPNLVADPLPKANDTTIIGLSDSDSDTSSVMIIENPSPTLPPTQTSNPSPTLPPPQTSNPSLKPTPPQTSNPSLKPTPLQTSNPSPKPTPPQTSNPSPKPTPPQTSNPSPKPTPPQTSNPGPSKPAHSDVPADKDETSEKAQAILEQYRQDEEKKIRFQNTLRMWKERQAPASLEASSKENETHDGMVESDGSDVTTVVTEQSDHDDRIILAYTPASESSSEAEDNSDNNAEEEGECSPSPYNETNAKSTSYSPVSSSSNVGSPIHESEETQNRSQSNQVHKSGEPGTSSTAATSCTTNNETPVSNLDQISSDDEDCGIIANPASTNVYSPISNPDNDQDAGNVPSHLNVQNTDENDEVTRSQIQVISTKDDNSLVVGLNEADVTTESLVVKPLTSSQSIELEQPPPHTLLSNTQQDKLIEDQTTISTELEKNVNGTCQGEPQEHEENLKSDSMEICSVSNTNTQTVNNSDIILPEKSPSDTCQVDKLPEPGGNLESDSMEISNVSNTNTLAINNSDIISPEQSSSEAFQDDKLPELESGRTEISNLSNNLTIHISDIISIINSTTLTIPQTLDTREEGAPQTCPAIQEDQVSSSQISGTVTIQENTSTDKEPIVNHEMDTTEGDNSSSTNCSNSSIIAQGDRLDTTNLSLRSDLVHVDMDSFLAACESPAQIRSVGETSNSPECALEKESLVGQPPPAEITNQDTLSTLLGTDISLIVEPPCSTNSPINVPEQVEISTLPSSLPNFGVETNVIVPNPCVTINTHSSVEELVTPPPPPIETDRVNSDTVETTVYTTSNSFENIPLEIVTIDDNDEESQVQGPHSVNQFSNINLNLATTSQGSGGNGGESEIPALRIRGDLFSTTSEDRTQTILTEMDPKATLIAAKINASIQNFLAASPGPEKSLAFRKLRDMFILSLAIVDYSNVKIESENLSTIYDIPESYYNYSEVERIPIEVMADYFLKLIAISLFLGESACSNWETNLSLLHYRISRVLNYYIIRTENIGETEGTLQNIIVAIKPKISRFKITLEQITQTWDHVRTFHIRTQVDKSCVLFDQLQVGFKGFSKQLDNIVCKIRENVYRGKNVTPPPQDSESQEYSFKNDMKILFEISGRQFEANPKETAAGVAPNATIRSARIQQYNMPVATPAGSPFGSSRPQTPAGRGGARRPSRGEPGTGRQSRPSTPQNIQPVSTRMASSPNATNTATNNVTSRIHLGGPIMREAPRTANQSQQQQPVAQIPSYSSNLVPGYTNSQIVPTQPRTQTSTVRTTHVPDQYINNMNSSTSYSLQQQFLPQNQPGLEVYRTSPQNMTPPEPRSSQSSPVLNISQLLQSSGRVPSQNMYQQQQVATSYNNNYNPPSPEEVEYVGMARSSVLPTNQFQGQQQQQQQQQLIYAPQLNNQNMSRGHNNNQHASYYQQQQQTQIQHQRQTEVQRQPIHLASPMVHPPPPPYQPPQVSLPPNNEVARFLSACNTQLIYNGMNNSGNDQM</sequence>
<organism evidence="2 3">
    <name type="scientific">Folsomia candida</name>
    <name type="common">Springtail</name>
    <dbReference type="NCBI Taxonomy" id="158441"/>
    <lineage>
        <taxon>Eukaryota</taxon>
        <taxon>Metazoa</taxon>
        <taxon>Ecdysozoa</taxon>
        <taxon>Arthropoda</taxon>
        <taxon>Hexapoda</taxon>
        <taxon>Collembola</taxon>
        <taxon>Entomobryomorpha</taxon>
        <taxon>Isotomoidea</taxon>
        <taxon>Isotomidae</taxon>
        <taxon>Proisotominae</taxon>
        <taxon>Folsomia</taxon>
    </lineage>
</organism>
<feature type="compositionally biased region" description="Polar residues" evidence="1">
    <location>
        <begin position="607"/>
        <end position="650"/>
    </location>
</feature>
<feature type="compositionally biased region" description="Low complexity" evidence="1">
    <location>
        <begin position="535"/>
        <end position="545"/>
    </location>
</feature>
<feature type="compositionally biased region" description="Pro residues" evidence="1">
    <location>
        <begin position="384"/>
        <end position="399"/>
    </location>
</feature>
<feature type="compositionally biased region" description="Polar residues" evidence="1">
    <location>
        <begin position="672"/>
        <end position="700"/>
    </location>
</feature>
<dbReference type="Proteomes" id="UP000198287">
    <property type="component" value="Unassembled WGS sequence"/>
</dbReference>
<dbReference type="PANTHER" id="PTHR48125:SF12">
    <property type="entry name" value="AT HOOK TRANSCRIPTION FACTOR FAMILY-RELATED"/>
    <property type="match status" value="1"/>
</dbReference>
<keyword evidence="3" id="KW-1185">Reference proteome</keyword>
<feature type="region of interest" description="Disordered" evidence="1">
    <location>
        <begin position="2022"/>
        <end position="2044"/>
    </location>
</feature>
<evidence type="ECO:0000313" key="3">
    <source>
        <dbReference type="Proteomes" id="UP000198287"/>
    </source>
</evidence>
<feature type="compositionally biased region" description="Polar residues" evidence="1">
    <location>
        <begin position="1045"/>
        <end position="1058"/>
    </location>
</feature>
<feature type="compositionally biased region" description="Polar residues" evidence="1">
    <location>
        <begin position="333"/>
        <end position="355"/>
    </location>
</feature>
<feature type="compositionally biased region" description="Basic and acidic residues" evidence="1">
    <location>
        <begin position="94"/>
        <end position="107"/>
    </location>
</feature>
<feature type="compositionally biased region" description="Basic residues" evidence="1">
    <location>
        <begin position="83"/>
        <end position="92"/>
    </location>
</feature>
<evidence type="ECO:0000313" key="2">
    <source>
        <dbReference type="EMBL" id="OXA44679.1"/>
    </source>
</evidence>
<reference evidence="2 3" key="1">
    <citation type="submission" date="2015-12" db="EMBL/GenBank/DDBJ databases">
        <title>The genome of Folsomia candida.</title>
        <authorList>
            <person name="Faddeeva A."/>
            <person name="Derks M.F."/>
            <person name="Anvar Y."/>
            <person name="Smit S."/>
            <person name="Van Straalen N."/>
            <person name="Roelofs D."/>
        </authorList>
    </citation>
    <scope>NUCLEOTIDE SEQUENCE [LARGE SCALE GENOMIC DNA]</scope>
    <source>
        <strain evidence="2 3">VU population</strain>
        <tissue evidence="2">Whole body</tissue>
    </source>
</reference>
<feature type="region of interest" description="Disordered" evidence="1">
    <location>
        <begin position="2127"/>
        <end position="2153"/>
    </location>
</feature>
<feature type="compositionally biased region" description="Polar residues" evidence="1">
    <location>
        <begin position="792"/>
        <end position="806"/>
    </location>
</feature>
<feature type="compositionally biased region" description="Polar residues" evidence="1">
    <location>
        <begin position="14"/>
        <end position="24"/>
    </location>
</feature>
<feature type="compositionally biased region" description="Basic and acidic residues" evidence="1">
    <location>
        <begin position="122"/>
        <end position="132"/>
    </location>
</feature>
<feature type="compositionally biased region" description="Basic and acidic residues" evidence="1">
    <location>
        <begin position="899"/>
        <end position="909"/>
    </location>
</feature>
<feature type="compositionally biased region" description="Low complexity" evidence="1">
    <location>
        <begin position="133"/>
        <end position="142"/>
    </location>
</feature>
<feature type="region of interest" description="Disordered" evidence="1">
    <location>
        <begin position="891"/>
        <end position="1079"/>
    </location>
</feature>
<feature type="compositionally biased region" description="Pro residues" evidence="1">
    <location>
        <begin position="807"/>
        <end position="839"/>
    </location>
</feature>
<dbReference type="PANTHER" id="PTHR48125">
    <property type="entry name" value="LP07818P1"/>
    <property type="match status" value="1"/>
</dbReference>
<feature type="region of interest" description="Disordered" evidence="1">
    <location>
        <begin position="1866"/>
        <end position="1933"/>
    </location>
</feature>
<protein>
    <submittedName>
        <fullName evidence="2">Uncharacterized protein</fullName>
    </submittedName>
</protein>
<feature type="compositionally biased region" description="Low complexity" evidence="1">
    <location>
        <begin position="2138"/>
        <end position="2153"/>
    </location>
</feature>
<feature type="compositionally biased region" description="Polar residues" evidence="1">
    <location>
        <begin position="523"/>
        <end position="534"/>
    </location>
</feature>